<keyword evidence="1" id="KW-0472">Membrane</keyword>
<organism evidence="2 3">
    <name type="scientific">Subtercola boreus</name>
    <dbReference type="NCBI Taxonomy" id="120213"/>
    <lineage>
        <taxon>Bacteria</taxon>
        <taxon>Bacillati</taxon>
        <taxon>Actinomycetota</taxon>
        <taxon>Actinomycetes</taxon>
        <taxon>Micrococcales</taxon>
        <taxon>Microbacteriaceae</taxon>
        <taxon>Subtercola</taxon>
    </lineage>
</organism>
<dbReference type="GO" id="GO:0016020">
    <property type="term" value="C:membrane"/>
    <property type="evidence" value="ECO:0007669"/>
    <property type="project" value="InterPro"/>
</dbReference>
<dbReference type="SUPFAM" id="SSF49313">
    <property type="entry name" value="Cadherin-like"/>
    <property type="match status" value="3"/>
</dbReference>
<evidence type="ECO:0000256" key="1">
    <source>
        <dbReference type="SAM" id="Phobius"/>
    </source>
</evidence>
<proteinExistence type="predicted"/>
<dbReference type="Gene3D" id="2.60.40.10">
    <property type="entry name" value="Immunoglobulins"/>
    <property type="match status" value="3"/>
</dbReference>
<dbReference type="Proteomes" id="UP000256709">
    <property type="component" value="Unassembled WGS sequence"/>
</dbReference>
<protein>
    <recommendedName>
        <fullName evidence="4">Dystroglycan-type cadherin-like domain-containing protein</fullName>
    </recommendedName>
</protein>
<evidence type="ECO:0000313" key="3">
    <source>
        <dbReference type="Proteomes" id="UP000256709"/>
    </source>
</evidence>
<name>A0A3E0VDS2_9MICO</name>
<feature type="transmembrane region" description="Helical" evidence="1">
    <location>
        <begin position="466"/>
        <end position="487"/>
    </location>
</feature>
<dbReference type="EMBL" id="NBXA01000026">
    <property type="protein sequence ID" value="RFA07693.1"/>
    <property type="molecule type" value="Genomic_DNA"/>
</dbReference>
<sequence length="493" mass="48662">MLVLLLGAGGLAATADEGVESAPSPLPDVAVAPQEVPVVADAPEVVVAVPDPLSAAVVDVPVSLPAAADVSAPLPAAAGVPEAAEAPRVAEVPEAVAEAPEAELVPVPVVTSPALPAGTVGVDYAYQLTANVTPATFSVTGLPAGLRYESSTARITGRPTVAGTFSVRLEAFGSAGADSSLVRYDALVIDEPTVTPAAITSPPFGPATVGSPYSFQLTSNVSPVTYSVTGLPAGLRADPRSGLISGTPTAAGSFIVRLEAVGEHAGDTSFVVYQTLVVNAVPVVVPVITSPAPTAGVVGTPYVFQLTSNVPKASFVVTGLPKGLVVDAATGLIRGTPLSAGTFTLSLTALSTKSPDSRFTVYVPLVIGQVIDRGETPVPVPVPVPVPGESADGGDATGALASPGGAAVSASAAADYSTPVAAALVSRGVTAVPGASARFAQAPSLVSTLTRPSAGTLAETGHPAIGLLPVGLAGLSLFLCGAGALVLRRFRVR</sequence>
<comment type="caution">
    <text evidence="2">The sequence shown here is derived from an EMBL/GenBank/DDBJ whole genome shotgun (WGS) entry which is preliminary data.</text>
</comment>
<dbReference type="GO" id="GO:0005509">
    <property type="term" value="F:calcium ion binding"/>
    <property type="evidence" value="ECO:0007669"/>
    <property type="project" value="InterPro"/>
</dbReference>
<reference evidence="2 3" key="1">
    <citation type="submission" date="2017-04" db="EMBL/GenBank/DDBJ databases">
        <title>Comparative genome analysis of Subtercola boreus.</title>
        <authorList>
            <person name="Cho Y.-J."/>
            <person name="Cho A."/>
            <person name="Kim O.-S."/>
            <person name="Lee J.-I."/>
        </authorList>
    </citation>
    <scope>NUCLEOTIDE SEQUENCE [LARGE SCALE GENOMIC DNA]</scope>
    <source>
        <strain evidence="2 3">P27444</strain>
    </source>
</reference>
<gene>
    <name evidence="2" type="ORF">B7R21_16140</name>
</gene>
<keyword evidence="1" id="KW-0812">Transmembrane</keyword>
<keyword evidence="1" id="KW-1133">Transmembrane helix</keyword>
<evidence type="ECO:0000313" key="2">
    <source>
        <dbReference type="EMBL" id="RFA07693.1"/>
    </source>
</evidence>
<dbReference type="Pfam" id="PF05345">
    <property type="entry name" value="He_PIG"/>
    <property type="match status" value="3"/>
</dbReference>
<dbReference type="GO" id="GO:0005975">
    <property type="term" value="P:carbohydrate metabolic process"/>
    <property type="evidence" value="ECO:0007669"/>
    <property type="project" value="UniProtKB-ARBA"/>
</dbReference>
<evidence type="ECO:0008006" key="4">
    <source>
        <dbReference type="Google" id="ProtNLM"/>
    </source>
</evidence>
<dbReference type="AlphaFoldDB" id="A0A3E0VDS2"/>
<dbReference type="InterPro" id="IPR015919">
    <property type="entry name" value="Cadherin-like_sf"/>
</dbReference>
<accession>A0A3E0VDS2</accession>
<dbReference type="InterPro" id="IPR013783">
    <property type="entry name" value="Ig-like_fold"/>
</dbReference>